<dbReference type="Proteomes" id="UP000076727">
    <property type="component" value="Unassembled WGS sequence"/>
</dbReference>
<organism evidence="3 4">
    <name type="scientific">Daedalea quercina L-15889</name>
    <dbReference type="NCBI Taxonomy" id="1314783"/>
    <lineage>
        <taxon>Eukaryota</taxon>
        <taxon>Fungi</taxon>
        <taxon>Dikarya</taxon>
        <taxon>Basidiomycota</taxon>
        <taxon>Agaricomycotina</taxon>
        <taxon>Agaricomycetes</taxon>
        <taxon>Polyporales</taxon>
        <taxon>Fomitopsis</taxon>
    </lineage>
</organism>
<dbReference type="AlphaFoldDB" id="A0A165N4D4"/>
<evidence type="ECO:0000313" key="3">
    <source>
        <dbReference type="EMBL" id="KZT66496.1"/>
    </source>
</evidence>
<feature type="region of interest" description="Disordered" evidence="1">
    <location>
        <begin position="74"/>
        <end position="95"/>
    </location>
</feature>
<evidence type="ECO:0000256" key="1">
    <source>
        <dbReference type="SAM" id="MobiDB-lite"/>
    </source>
</evidence>
<gene>
    <name evidence="3" type="ORF">DAEQUDRAFT_758717</name>
</gene>
<reference evidence="3 4" key="1">
    <citation type="journal article" date="2016" name="Mol. Biol. Evol.">
        <title>Comparative Genomics of Early-Diverging Mushroom-Forming Fungi Provides Insights into the Origins of Lignocellulose Decay Capabilities.</title>
        <authorList>
            <person name="Nagy L.G."/>
            <person name="Riley R."/>
            <person name="Tritt A."/>
            <person name="Adam C."/>
            <person name="Daum C."/>
            <person name="Floudas D."/>
            <person name="Sun H."/>
            <person name="Yadav J.S."/>
            <person name="Pangilinan J."/>
            <person name="Larsson K.H."/>
            <person name="Matsuura K."/>
            <person name="Barry K."/>
            <person name="Labutti K."/>
            <person name="Kuo R."/>
            <person name="Ohm R.A."/>
            <person name="Bhattacharya S.S."/>
            <person name="Shirouzu T."/>
            <person name="Yoshinaga Y."/>
            <person name="Martin F.M."/>
            <person name="Grigoriev I.V."/>
            <person name="Hibbett D.S."/>
        </authorList>
    </citation>
    <scope>NUCLEOTIDE SEQUENCE [LARGE SCALE GENOMIC DNA]</scope>
    <source>
        <strain evidence="3 4">L-15889</strain>
    </source>
</reference>
<keyword evidence="2" id="KW-0732">Signal</keyword>
<protein>
    <submittedName>
        <fullName evidence="3">Uncharacterized protein</fullName>
    </submittedName>
</protein>
<feature type="compositionally biased region" description="Low complexity" evidence="1">
    <location>
        <begin position="369"/>
        <end position="379"/>
    </location>
</feature>
<feature type="region of interest" description="Disordered" evidence="1">
    <location>
        <begin position="27"/>
        <end position="60"/>
    </location>
</feature>
<feature type="compositionally biased region" description="Polar residues" evidence="1">
    <location>
        <begin position="300"/>
        <end position="321"/>
    </location>
</feature>
<proteinExistence type="predicted"/>
<evidence type="ECO:0000313" key="4">
    <source>
        <dbReference type="Proteomes" id="UP000076727"/>
    </source>
</evidence>
<feature type="region of interest" description="Disordered" evidence="1">
    <location>
        <begin position="240"/>
        <end position="379"/>
    </location>
</feature>
<keyword evidence="4" id="KW-1185">Reference proteome</keyword>
<dbReference type="EMBL" id="KV429088">
    <property type="protein sequence ID" value="KZT66496.1"/>
    <property type="molecule type" value="Genomic_DNA"/>
</dbReference>
<accession>A0A165N4D4</accession>
<sequence>MTAMSMSRLTITISPLLTGIVAVRYNSDTGTTNTGTRSAKRERDEMEGPNTSNEHLSPPTPEIVIRLFQEGDAANNAGNNIHPPPSPVPTEVDEQSPVITQAEATEAAKAAGVKVRDFAYEPDSPKKRAPEVWHNPLHTLAVHDRYLRAGPSWRGMLRLPGKMLWRLMDSGLVTPEEADHNWPQEDQDACAAYASRPGGPYPYIMPPVRKLTAEYRRCICFATYGLVTEDDIPEEEIYMPSNTDDMDDGTSEVSGGCYRTGNLSPDGVITINGEKTDTARDTSSAVAADSLPQAKKQRTIDTNAQTTSSLPTDSLPVSSSPHRLPSAASPDEASEDPLPSAPIAHAQVQPPGNVPAVDSSPSRRRPLRRSALARTESII</sequence>
<dbReference type="OrthoDB" id="3244491at2759"/>
<evidence type="ECO:0000256" key="2">
    <source>
        <dbReference type="SAM" id="SignalP"/>
    </source>
</evidence>
<feature type="compositionally biased region" description="Polar residues" evidence="1">
    <location>
        <begin position="27"/>
        <end position="37"/>
    </location>
</feature>
<name>A0A165N4D4_9APHY</name>
<feature type="signal peptide" evidence="2">
    <location>
        <begin position="1"/>
        <end position="22"/>
    </location>
</feature>
<feature type="chain" id="PRO_5007863007" evidence="2">
    <location>
        <begin position="23"/>
        <end position="379"/>
    </location>
</feature>